<comment type="caution">
    <text evidence="1">The sequence shown here is derived from an EMBL/GenBank/DDBJ whole genome shotgun (WGS) entry which is preliminary data.</text>
</comment>
<evidence type="ECO:0000313" key="1">
    <source>
        <dbReference type="EMBL" id="OBJ40265.1"/>
    </source>
</evidence>
<proteinExistence type="predicted"/>
<evidence type="ECO:0000313" key="2">
    <source>
        <dbReference type="Proteomes" id="UP000093898"/>
    </source>
</evidence>
<protein>
    <submittedName>
        <fullName evidence="1">Uncharacterized protein</fullName>
    </submittedName>
</protein>
<organism evidence="1 2">
    <name type="scientific">Mycolicibacterium mucogenicum</name>
    <name type="common">Mycobacterium mucogenicum</name>
    <dbReference type="NCBI Taxonomy" id="56689"/>
    <lineage>
        <taxon>Bacteria</taxon>
        <taxon>Bacillati</taxon>
        <taxon>Actinomycetota</taxon>
        <taxon>Actinomycetes</taxon>
        <taxon>Mycobacteriales</taxon>
        <taxon>Mycobacteriaceae</taxon>
        <taxon>Mycolicibacterium</taxon>
    </lineage>
</organism>
<dbReference type="Proteomes" id="UP000093898">
    <property type="component" value="Unassembled WGS sequence"/>
</dbReference>
<dbReference type="RefSeq" id="WP_064982418.1">
    <property type="nucleotide sequence ID" value="NZ_LZLC01000160.1"/>
</dbReference>
<gene>
    <name evidence="1" type="ORF">A5630_25275</name>
</gene>
<dbReference type="AlphaFoldDB" id="A0A1A3GWR0"/>
<name>A0A1A3GWR0_MYCMU</name>
<accession>A0A1A3GWR0</accession>
<reference evidence="1 2" key="1">
    <citation type="submission" date="2016-06" db="EMBL/GenBank/DDBJ databases">
        <authorList>
            <person name="Kjaerup R.B."/>
            <person name="Dalgaard T.S."/>
            <person name="Juul-Madsen H.R."/>
        </authorList>
    </citation>
    <scope>NUCLEOTIDE SEQUENCE [LARGE SCALE GENOMIC DNA]</scope>
    <source>
        <strain evidence="1 2">1127319.6</strain>
    </source>
</reference>
<sequence length="68" mass="7630">MYELNEKTAEELWEESMELPLGAVHSVVVGAAGVIRWLTEHHPELLDEVEAVFEAHVQFALDKAGVEE</sequence>
<dbReference type="EMBL" id="LZLC01000160">
    <property type="protein sequence ID" value="OBJ40265.1"/>
    <property type="molecule type" value="Genomic_DNA"/>
</dbReference>